<feature type="signal peptide" evidence="1">
    <location>
        <begin position="1"/>
        <end position="22"/>
    </location>
</feature>
<evidence type="ECO:0000256" key="1">
    <source>
        <dbReference type="SAM" id="SignalP"/>
    </source>
</evidence>
<dbReference type="Proteomes" id="UP001235343">
    <property type="component" value="Unassembled WGS sequence"/>
</dbReference>
<dbReference type="SUPFAM" id="SSF53474">
    <property type="entry name" value="alpha/beta-Hydrolases"/>
    <property type="match status" value="1"/>
</dbReference>
<dbReference type="InterPro" id="IPR029058">
    <property type="entry name" value="AB_hydrolase_fold"/>
</dbReference>
<organism evidence="2 3">
    <name type="scientific">Aquibacillus rhizosphaerae</name>
    <dbReference type="NCBI Taxonomy" id="3051431"/>
    <lineage>
        <taxon>Bacteria</taxon>
        <taxon>Bacillati</taxon>
        <taxon>Bacillota</taxon>
        <taxon>Bacilli</taxon>
        <taxon>Bacillales</taxon>
        <taxon>Bacillaceae</taxon>
        <taxon>Aquibacillus</taxon>
    </lineage>
</organism>
<feature type="chain" id="PRO_5046115909" evidence="1">
    <location>
        <begin position="23"/>
        <end position="503"/>
    </location>
</feature>
<comment type="caution">
    <text evidence="2">The sequence shown here is derived from an EMBL/GenBank/DDBJ whole genome shotgun (WGS) entry which is preliminary data.</text>
</comment>
<dbReference type="GO" id="GO:0016787">
    <property type="term" value="F:hydrolase activity"/>
    <property type="evidence" value="ECO:0007669"/>
    <property type="project" value="UniProtKB-KW"/>
</dbReference>
<gene>
    <name evidence="2" type="ORF">QQS35_22440</name>
</gene>
<reference evidence="2 3" key="1">
    <citation type="submission" date="2023-06" db="EMBL/GenBank/DDBJ databases">
        <title>Aquibacillus rhizosphaerae LR5S19.</title>
        <authorList>
            <person name="Sun J.-Q."/>
        </authorList>
    </citation>
    <scope>NUCLEOTIDE SEQUENCE [LARGE SCALE GENOMIC DNA]</scope>
    <source>
        <strain evidence="2 3">LR5S19</strain>
    </source>
</reference>
<proteinExistence type="predicted"/>
<keyword evidence="3" id="KW-1185">Reference proteome</keyword>
<evidence type="ECO:0000313" key="2">
    <source>
        <dbReference type="EMBL" id="MDL4843200.1"/>
    </source>
</evidence>
<sequence length="503" mass="55814">MLKKLFFIVFLIAFMLPSVTHAGSFGKDDPSGNPGEWYTGTAPAYVTPSKHPILFVHGLNSSSKTWWESNNMYDTALQNGYETAFIDLHPTDDMWSNGDLLAEKMEEMYDYFGEEIIVVAHSKGGVDTQSALVHYDAHPYVKGVITLSTPHYGSQLADLAYSSWAGWLANIIGSKSDATYSLQTGYMDYFRSETDDQAAVSATPFYTFAGTERGSFGSSLYWGGLYLSTYGANDGAVTVSSSRLPYGTEVSVGNWNHTTIKEGSSTFGLFENYLQETGSNESLQAYQDESVAIAATSATSNELLSSIVRGGQCKGKKKESFLIEEGVNEIVIDWISDTKNTNIVLKDSQKNEYDSFTVEADQSNYFNGAFHHMLTIKEPNAGEWTLETTTNKVQSYLLNVAIDSPLNKALTFDLTDKNVKVKTTKKDIKVKTEATVEYYNKNQKLKETKFKITKKSDEIHALPKLGEGVYNLTIDVDGKTGKEKFQRTIIKSVYVDNQGVAHY</sequence>
<dbReference type="EMBL" id="JASTZU010000063">
    <property type="protein sequence ID" value="MDL4843200.1"/>
    <property type="molecule type" value="Genomic_DNA"/>
</dbReference>
<accession>A0ABT7LDD8</accession>
<dbReference type="PANTHER" id="PTHR37946">
    <property type="entry name" value="SLL1969 PROTEIN"/>
    <property type="match status" value="1"/>
</dbReference>
<evidence type="ECO:0000313" key="3">
    <source>
        <dbReference type="Proteomes" id="UP001235343"/>
    </source>
</evidence>
<dbReference type="RefSeq" id="WP_285934497.1">
    <property type="nucleotide sequence ID" value="NZ_JASTZU010000063.1"/>
</dbReference>
<dbReference type="PANTHER" id="PTHR37946:SF1">
    <property type="entry name" value="SLL1969 PROTEIN"/>
    <property type="match status" value="1"/>
</dbReference>
<protein>
    <submittedName>
        <fullName evidence="2">Alpha/beta hydrolase</fullName>
    </submittedName>
</protein>
<name>A0ABT7LDD8_9BACI</name>
<keyword evidence="1" id="KW-0732">Signal</keyword>
<dbReference type="Gene3D" id="3.40.50.1820">
    <property type="entry name" value="alpha/beta hydrolase"/>
    <property type="match status" value="1"/>
</dbReference>
<keyword evidence="2" id="KW-0378">Hydrolase</keyword>